<protein>
    <submittedName>
        <fullName evidence="1">Uncharacterized protein</fullName>
    </submittedName>
</protein>
<proteinExistence type="predicted"/>
<organism evidence="1">
    <name type="scientific">Yersinia pseudotuberculosis serotype O:3 (strain YPIII)</name>
    <dbReference type="NCBI Taxonomy" id="502800"/>
    <lineage>
        <taxon>Bacteria</taxon>
        <taxon>Pseudomonadati</taxon>
        <taxon>Pseudomonadota</taxon>
        <taxon>Gammaproteobacteria</taxon>
        <taxon>Enterobacterales</taxon>
        <taxon>Yersiniaceae</taxon>
        <taxon>Yersinia</taxon>
    </lineage>
</organism>
<reference evidence="1" key="1">
    <citation type="submission" date="2008-02" db="EMBL/GenBank/DDBJ databases">
        <title>Complete sequence of Yersinia pseudotuberculosis YPIII.</title>
        <authorList>
            <consortium name="US DOE Joint Genome Institute"/>
            <person name="Challacombe J.F."/>
            <person name="Bruce D."/>
            <person name="Detter J.C."/>
            <person name="Green L."/>
            <person name="Land M."/>
            <person name="Munk C."/>
            <person name="Lindler L.E."/>
            <person name="Nikolich M.P."/>
            <person name="Brettin T."/>
        </authorList>
    </citation>
    <scope>NUCLEOTIDE SEQUENCE</scope>
    <source>
        <strain evidence="1">YPIII</strain>
    </source>
</reference>
<evidence type="ECO:0000313" key="1">
    <source>
        <dbReference type="EMBL" id="ACA67920.1"/>
    </source>
</evidence>
<dbReference type="AlphaFoldDB" id="A0A0H3B1V5"/>
<dbReference type="EMBL" id="CP000950">
    <property type="protein sequence ID" value="ACA67920.1"/>
    <property type="molecule type" value="Genomic_DNA"/>
</dbReference>
<gene>
    <name evidence="1" type="ordered locus">YPK_1627</name>
</gene>
<dbReference type="RefSeq" id="WP_012303956.1">
    <property type="nucleotide sequence ID" value="NZ_CP009792.1"/>
</dbReference>
<sequence length="51" mass="6013">MAAQHHKSEQVSTKARRYIVGYIRDQRKFGTGRKVEVLWEQGELIIRLAEE</sequence>
<dbReference type="KEGG" id="ypy:YPK_1627"/>
<name>A0A0H3B1V5_YERPY</name>
<accession>A0A0H3B1V5</accession>
<dbReference type="PATRIC" id="fig|502800.11.peg.2280"/>